<dbReference type="Pfam" id="PF13490">
    <property type="entry name" value="zf-HC2"/>
    <property type="match status" value="1"/>
</dbReference>
<evidence type="ECO:0000256" key="1">
    <source>
        <dbReference type="SAM" id="MobiDB-lite"/>
    </source>
</evidence>
<evidence type="ECO:0000313" key="4">
    <source>
        <dbReference type="EMBL" id="MFD1236345.1"/>
    </source>
</evidence>
<dbReference type="EMBL" id="JBHTMB010000219">
    <property type="protein sequence ID" value="MFD1236345.1"/>
    <property type="molecule type" value="Genomic_DNA"/>
</dbReference>
<keyword evidence="2" id="KW-0472">Membrane</keyword>
<keyword evidence="5" id="KW-1185">Reference proteome</keyword>
<feature type="transmembrane region" description="Helical" evidence="2">
    <location>
        <begin position="179"/>
        <end position="197"/>
    </location>
</feature>
<comment type="caution">
    <text evidence="4">The sequence shown here is derived from an EMBL/GenBank/DDBJ whole genome shotgun (WGS) entry which is preliminary data.</text>
</comment>
<protein>
    <submittedName>
        <fullName evidence="4">Zf-HC2 domain-containing protein</fullName>
    </submittedName>
</protein>
<evidence type="ECO:0000259" key="3">
    <source>
        <dbReference type="Pfam" id="PF13490"/>
    </source>
</evidence>
<organism evidence="4 5">
    <name type="scientific">Pseudonocardia benzenivorans</name>
    <dbReference type="NCBI Taxonomy" id="228005"/>
    <lineage>
        <taxon>Bacteria</taxon>
        <taxon>Bacillati</taxon>
        <taxon>Actinomycetota</taxon>
        <taxon>Actinomycetes</taxon>
        <taxon>Pseudonocardiales</taxon>
        <taxon>Pseudonocardiaceae</taxon>
        <taxon>Pseudonocardia</taxon>
    </lineage>
</organism>
<feature type="domain" description="Putative zinc-finger" evidence="3">
    <location>
        <begin position="3"/>
        <end position="37"/>
    </location>
</feature>
<name>A0ABW3VPR7_9PSEU</name>
<feature type="transmembrane region" description="Helical" evidence="2">
    <location>
        <begin position="126"/>
        <end position="143"/>
    </location>
</feature>
<reference evidence="5" key="1">
    <citation type="journal article" date="2019" name="Int. J. Syst. Evol. Microbiol.">
        <title>The Global Catalogue of Microorganisms (GCM) 10K type strain sequencing project: providing services to taxonomists for standard genome sequencing and annotation.</title>
        <authorList>
            <consortium name="The Broad Institute Genomics Platform"/>
            <consortium name="The Broad Institute Genome Sequencing Center for Infectious Disease"/>
            <person name="Wu L."/>
            <person name="Ma J."/>
        </authorList>
    </citation>
    <scope>NUCLEOTIDE SEQUENCE [LARGE SCALE GENOMIC DNA]</scope>
    <source>
        <strain evidence="5">CCUG 49018</strain>
    </source>
</reference>
<accession>A0ABW3VPR7</accession>
<proteinExistence type="predicted"/>
<dbReference type="RefSeq" id="WP_346090569.1">
    <property type="nucleotide sequence ID" value="NZ_BAABKS010000012.1"/>
</dbReference>
<feature type="transmembrane region" description="Helical" evidence="2">
    <location>
        <begin position="83"/>
        <end position="106"/>
    </location>
</feature>
<feature type="transmembrane region" description="Helical" evidence="2">
    <location>
        <begin position="150"/>
        <end position="167"/>
    </location>
</feature>
<feature type="region of interest" description="Disordered" evidence="1">
    <location>
        <begin position="200"/>
        <end position="245"/>
    </location>
</feature>
<gene>
    <name evidence="4" type="ORF">ACFQ34_23905</name>
</gene>
<evidence type="ECO:0000256" key="2">
    <source>
        <dbReference type="SAM" id="Phobius"/>
    </source>
</evidence>
<keyword evidence="2" id="KW-0812">Transmembrane</keyword>
<dbReference type="Proteomes" id="UP001597182">
    <property type="component" value="Unassembled WGS sequence"/>
</dbReference>
<keyword evidence="2" id="KW-1133">Transmembrane helix</keyword>
<evidence type="ECO:0000313" key="5">
    <source>
        <dbReference type="Proteomes" id="UP001597182"/>
    </source>
</evidence>
<sequence length="245" mass="24851">MDCATCREVLSARLDGEDLPGEAVASDAHLAGCARCRAFHEQAARVTRLTRTRLVDLSGPRDLPALDLPPVVPARTRLDVLRALLAAAGIAQLALGVSGLLDAAAAGQHGGLLGGAGLAHLGHESAAWNLAVGVGFLAVALRAARPAGSLVAMLGAFTAVLLLTSGIDVVSGRVGLGRLAGHTVLVTGLVVLVVLGRRGPGDDRRHRAGRPAAHRAPLVSDDAPVAPVDAGPGYPDLRPSARRAA</sequence>
<dbReference type="InterPro" id="IPR027383">
    <property type="entry name" value="Znf_put"/>
</dbReference>